<sequence length="355" mass="39531">MKSGGKVNEEWNFQSNASYPKGFAKSRLFCGQEEMGSVPTKNLVKKHSSGRIDFMSQIKTDKFFIVEGKSGLSSLLFIQEVVHRFLDIVVYAAKVSSDNYHLRVDSSGEPSCNTNGSSVAKKGKSHVNSAIIGKYTCPRFSGYCGTECFRTIIVSSGEANLVAELCSLFFKCPVAKQILLLSYAGEVVASLETKGWIREVILRLPEEQVEKCVMLWWASWKNRNEAMGCGGTFIAASSRTLEEILDPVHAEFLAFRPALKVAEMLQRLEYVIEGDAKGIIDQVLRGGEDRSPYGEVVNDIRRGMTKLEKCSVQWIRGTGNGAAHEIARRAKEFPEEVDWWGDPTTFLQQILAKDC</sequence>
<dbReference type="PANTHER" id="PTHR47074">
    <property type="entry name" value="BNAC02G40300D PROTEIN"/>
    <property type="match status" value="1"/>
</dbReference>
<protein>
    <recommendedName>
        <fullName evidence="1">RNase H type-1 domain-containing protein</fullName>
    </recommendedName>
</protein>
<proteinExistence type="predicted"/>
<dbReference type="InterPro" id="IPR002156">
    <property type="entry name" value="RNaseH_domain"/>
</dbReference>
<feature type="domain" description="RNase H type-1" evidence="1">
    <location>
        <begin position="230"/>
        <end position="330"/>
    </location>
</feature>
<accession>A0ABD2Z3V7</accession>
<dbReference type="EMBL" id="JBJUIK010000011">
    <property type="protein sequence ID" value="KAL3514156.1"/>
    <property type="molecule type" value="Genomic_DNA"/>
</dbReference>
<name>A0ABD2Z3V7_9GENT</name>
<comment type="caution">
    <text evidence="2">The sequence shown here is derived from an EMBL/GenBank/DDBJ whole genome shotgun (WGS) entry which is preliminary data.</text>
</comment>
<dbReference type="Pfam" id="PF13456">
    <property type="entry name" value="RVT_3"/>
    <property type="match status" value="1"/>
</dbReference>
<dbReference type="InterPro" id="IPR044730">
    <property type="entry name" value="RNase_H-like_dom_plant"/>
</dbReference>
<keyword evidence="3" id="KW-1185">Reference proteome</keyword>
<reference evidence="2 3" key="1">
    <citation type="submission" date="2024-11" db="EMBL/GenBank/DDBJ databases">
        <title>A near-complete genome assembly of Cinchona calisaya.</title>
        <authorList>
            <person name="Lian D.C."/>
            <person name="Zhao X.W."/>
            <person name="Wei L."/>
        </authorList>
    </citation>
    <scope>NUCLEOTIDE SEQUENCE [LARGE SCALE GENOMIC DNA]</scope>
    <source>
        <tissue evidence="2">Nenye</tissue>
    </source>
</reference>
<gene>
    <name evidence="2" type="ORF">ACH5RR_026873</name>
</gene>
<dbReference type="Gene3D" id="3.30.420.10">
    <property type="entry name" value="Ribonuclease H-like superfamily/Ribonuclease H"/>
    <property type="match status" value="1"/>
</dbReference>
<dbReference type="SUPFAM" id="SSF53098">
    <property type="entry name" value="Ribonuclease H-like"/>
    <property type="match status" value="1"/>
</dbReference>
<dbReference type="InterPro" id="IPR012337">
    <property type="entry name" value="RNaseH-like_sf"/>
</dbReference>
<evidence type="ECO:0000259" key="1">
    <source>
        <dbReference type="Pfam" id="PF13456"/>
    </source>
</evidence>
<organism evidence="2 3">
    <name type="scientific">Cinchona calisaya</name>
    <dbReference type="NCBI Taxonomy" id="153742"/>
    <lineage>
        <taxon>Eukaryota</taxon>
        <taxon>Viridiplantae</taxon>
        <taxon>Streptophyta</taxon>
        <taxon>Embryophyta</taxon>
        <taxon>Tracheophyta</taxon>
        <taxon>Spermatophyta</taxon>
        <taxon>Magnoliopsida</taxon>
        <taxon>eudicotyledons</taxon>
        <taxon>Gunneridae</taxon>
        <taxon>Pentapetalae</taxon>
        <taxon>asterids</taxon>
        <taxon>lamiids</taxon>
        <taxon>Gentianales</taxon>
        <taxon>Rubiaceae</taxon>
        <taxon>Cinchonoideae</taxon>
        <taxon>Cinchoneae</taxon>
        <taxon>Cinchona</taxon>
    </lineage>
</organism>
<dbReference type="PANTHER" id="PTHR47074:SF48">
    <property type="entry name" value="POLYNUCLEOTIDYL TRANSFERASE, RIBONUCLEASE H-LIKE SUPERFAMILY PROTEIN"/>
    <property type="match status" value="1"/>
</dbReference>
<dbReference type="CDD" id="cd06222">
    <property type="entry name" value="RNase_H_like"/>
    <property type="match status" value="1"/>
</dbReference>
<dbReference type="InterPro" id="IPR036397">
    <property type="entry name" value="RNaseH_sf"/>
</dbReference>
<evidence type="ECO:0000313" key="3">
    <source>
        <dbReference type="Proteomes" id="UP001630127"/>
    </source>
</evidence>
<dbReference type="InterPro" id="IPR052929">
    <property type="entry name" value="RNase_H-like_EbsB-rel"/>
</dbReference>
<dbReference type="AlphaFoldDB" id="A0ABD2Z3V7"/>
<evidence type="ECO:0000313" key="2">
    <source>
        <dbReference type="EMBL" id="KAL3514156.1"/>
    </source>
</evidence>
<dbReference type="Proteomes" id="UP001630127">
    <property type="component" value="Unassembled WGS sequence"/>
</dbReference>